<dbReference type="GO" id="GO:0006351">
    <property type="term" value="P:DNA-templated transcription"/>
    <property type="evidence" value="ECO:0007669"/>
    <property type="project" value="UniProtKB-UniRule"/>
</dbReference>
<dbReference type="InterPro" id="IPR011260">
    <property type="entry name" value="RNAP_asu_C"/>
</dbReference>
<dbReference type="Pfam" id="PF01193">
    <property type="entry name" value="RNA_pol_L"/>
    <property type="match status" value="1"/>
</dbReference>
<dbReference type="SUPFAM" id="SSF47789">
    <property type="entry name" value="C-terminal domain of RNA polymerase alpha subunit"/>
    <property type="match status" value="1"/>
</dbReference>
<keyword evidence="6 11" id="KW-0548">Nucleotidyltransferase</keyword>
<dbReference type="InterPro" id="IPR036643">
    <property type="entry name" value="RNApol_insert_sf"/>
</dbReference>
<reference evidence="13 14" key="1">
    <citation type="submission" date="2019-01" db="EMBL/GenBank/DDBJ databases">
        <authorList>
            <consortium name="Pathogen Informatics"/>
        </authorList>
    </citation>
    <scope>NUCLEOTIDE SEQUENCE [LARGE SCALE GENOMIC DNA]</scope>
    <source>
        <strain evidence="13 14">NCTC10122</strain>
    </source>
</reference>
<proteinExistence type="inferred from homology"/>
<evidence type="ECO:0000259" key="12">
    <source>
        <dbReference type="SMART" id="SM00662"/>
    </source>
</evidence>
<comment type="catalytic activity">
    <reaction evidence="10 11">
        <text>RNA(n) + a ribonucleoside 5'-triphosphate = RNA(n+1) + diphosphate</text>
        <dbReference type="Rhea" id="RHEA:21248"/>
        <dbReference type="Rhea" id="RHEA-COMP:14527"/>
        <dbReference type="Rhea" id="RHEA-COMP:17342"/>
        <dbReference type="ChEBI" id="CHEBI:33019"/>
        <dbReference type="ChEBI" id="CHEBI:61557"/>
        <dbReference type="ChEBI" id="CHEBI:140395"/>
        <dbReference type="EC" id="2.7.7.6"/>
    </reaction>
</comment>
<dbReference type="SUPFAM" id="SSF56553">
    <property type="entry name" value="Insert subdomain of RNA polymerase alpha subunit"/>
    <property type="match status" value="1"/>
</dbReference>
<dbReference type="EC" id="2.7.7.6" evidence="2 11"/>
<comment type="subunit">
    <text evidence="11">Homodimer. The RNAP catalytic core consists of 2 alpha, 1 beta, 1 beta' and 1 omega subunit. When a sigma factor is associated with the core the holoenzyme is formed, which can initiate transcription.</text>
</comment>
<evidence type="ECO:0000256" key="4">
    <source>
        <dbReference type="ARBA" id="ARBA00022478"/>
    </source>
</evidence>
<dbReference type="InterPro" id="IPR036603">
    <property type="entry name" value="RBP11-like"/>
</dbReference>
<name>A0A449A8T2_9BACT</name>
<protein>
    <recommendedName>
        <fullName evidence="3 11">DNA-directed RNA polymerase subunit alpha</fullName>
        <shortName evidence="11">RNAP subunit alpha</shortName>
        <ecNumber evidence="2 11">2.7.7.6</ecNumber>
    </recommendedName>
    <alternativeName>
        <fullName evidence="9 11">RNA polymerase subunit alpha</fullName>
    </alternativeName>
    <alternativeName>
        <fullName evidence="8 11">Transcriptase subunit alpha</fullName>
    </alternativeName>
</protein>
<accession>A0A449A8T2</accession>
<dbReference type="Gene3D" id="2.170.120.12">
    <property type="entry name" value="DNA-directed RNA polymerase, insert domain"/>
    <property type="match status" value="1"/>
</dbReference>
<evidence type="ECO:0000256" key="7">
    <source>
        <dbReference type="ARBA" id="ARBA00023163"/>
    </source>
</evidence>
<dbReference type="GO" id="GO:0003899">
    <property type="term" value="F:DNA-directed RNA polymerase activity"/>
    <property type="evidence" value="ECO:0007669"/>
    <property type="project" value="UniProtKB-UniRule"/>
</dbReference>
<evidence type="ECO:0000256" key="2">
    <source>
        <dbReference type="ARBA" id="ARBA00012418"/>
    </source>
</evidence>
<dbReference type="SMART" id="SM00662">
    <property type="entry name" value="RPOLD"/>
    <property type="match status" value="1"/>
</dbReference>
<evidence type="ECO:0000256" key="8">
    <source>
        <dbReference type="ARBA" id="ARBA00032524"/>
    </source>
</evidence>
<dbReference type="InterPro" id="IPR011263">
    <property type="entry name" value="DNA-dir_RNA_pol_RpoA/D/Rpb3"/>
</dbReference>
<comment type="domain">
    <text evidence="11">The N-terminal domain is essential for RNAP assembly and basal transcription, whereas the C-terminal domain is involved in interaction with transcriptional regulators and with upstream promoter elements.</text>
</comment>
<dbReference type="RefSeq" id="WP_129687603.1">
    <property type="nucleotide sequence ID" value="NZ_LR214970.1"/>
</dbReference>
<keyword evidence="5 11" id="KW-0808">Transferase</keyword>
<dbReference type="Proteomes" id="UP000290942">
    <property type="component" value="Chromosome"/>
</dbReference>
<feature type="region of interest" description="Alpha N-terminal domain (alpha-NTD)" evidence="11">
    <location>
        <begin position="1"/>
        <end position="268"/>
    </location>
</feature>
<dbReference type="EMBL" id="LR214970">
    <property type="protein sequence ID" value="VEU60675.1"/>
    <property type="molecule type" value="Genomic_DNA"/>
</dbReference>
<evidence type="ECO:0000256" key="5">
    <source>
        <dbReference type="ARBA" id="ARBA00022679"/>
    </source>
</evidence>
<dbReference type="Pfam" id="PF03118">
    <property type="entry name" value="RNA_pol_A_CTD"/>
    <property type="match status" value="1"/>
</dbReference>
<sequence>MEKMAKLEYTQVDTINSNTKDVNTTTFAVQPLERGFGQTVAVALRRVLLSNITSLAMCGVKIEGVEHEFQVINGVVEDVTALIMNLRKVKFQYKPELVNDDEIIKVVLYADQPGEVTSRSLQVINSNVEITSKSVHLATVSAKGSLHLEMYLRAGRGYVPSEKNKKLIASVNFLNQIQSGIKKGILIATDSNFSPIENVNYSVSELNSASTDIEEKLEFNITTDGTVAAKDALKQACEILAAHFTVIGKVEDMVVESIFKQDEIVGDEEKEENDYDISQLNLSVRSLNALRKIGRSTLSQIAAMTYEELENTKNLGRKSLDEIVAKLREFGFELTKGEE</sequence>
<dbReference type="Gene3D" id="3.30.1360.10">
    <property type="entry name" value="RNA polymerase, RBP11-like subunit"/>
    <property type="match status" value="1"/>
</dbReference>
<keyword evidence="7 11" id="KW-0804">Transcription</keyword>
<dbReference type="SUPFAM" id="SSF55257">
    <property type="entry name" value="RBP11-like subunits of RNA polymerase"/>
    <property type="match status" value="1"/>
</dbReference>
<dbReference type="GO" id="GO:0005737">
    <property type="term" value="C:cytoplasm"/>
    <property type="evidence" value="ECO:0007669"/>
    <property type="project" value="UniProtKB-ARBA"/>
</dbReference>
<comment type="similarity">
    <text evidence="1 11">Belongs to the RNA polymerase alpha chain family.</text>
</comment>
<dbReference type="Pfam" id="PF01000">
    <property type="entry name" value="RNA_pol_A_bac"/>
    <property type="match status" value="1"/>
</dbReference>
<evidence type="ECO:0000256" key="1">
    <source>
        <dbReference type="ARBA" id="ARBA00007123"/>
    </source>
</evidence>
<dbReference type="Gene3D" id="1.10.150.20">
    <property type="entry name" value="5' to 3' exonuclease, C-terminal subdomain"/>
    <property type="match status" value="1"/>
</dbReference>
<gene>
    <name evidence="11 13" type="primary">rpoA</name>
    <name evidence="13" type="ORF">NCTC10122_00273</name>
</gene>
<evidence type="ECO:0000256" key="9">
    <source>
        <dbReference type="ARBA" id="ARBA00033070"/>
    </source>
</evidence>
<dbReference type="HAMAP" id="MF_00059">
    <property type="entry name" value="RNApol_bact_RpoA"/>
    <property type="match status" value="1"/>
</dbReference>
<dbReference type="InterPro" id="IPR011773">
    <property type="entry name" value="DNA-dir_RpoA"/>
</dbReference>
<evidence type="ECO:0000256" key="10">
    <source>
        <dbReference type="ARBA" id="ARBA00048552"/>
    </source>
</evidence>
<comment type="function">
    <text evidence="11">DNA-dependent RNA polymerase catalyzes the transcription of DNA into RNA using the four ribonucleoside triphosphates as substrates.</text>
</comment>
<dbReference type="GO" id="GO:0000428">
    <property type="term" value="C:DNA-directed RNA polymerase complex"/>
    <property type="evidence" value="ECO:0007669"/>
    <property type="project" value="UniProtKB-KW"/>
</dbReference>
<feature type="domain" description="DNA-directed RNA polymerase RpoA/D/Rpb3-type" evidence="12">
    <location>
        <begin position="24"/>
        <end position="250"/>
    </location>
</feature>
<evidence type="ECO:0000313" key="13">
    <source>
        <dbReference type="EMBL" id="VEU60675.1"/>
    </source>
</evidence>
<evidence type="ECO:0000256" key="3">
    <source>
        <dbReference type="ARBA" id="ARBA00015972"/>
    </source>
</evidence>
<feature type="region of interest" description="Alpha C-terminal domain (alpha-CTD)" evidence="11">
    <location>
        <begin position="273"/>
        <end position="339"/>
    </location>
</feature>
<dbReference type="GO" id="GO:0046983">
    <property type="term" value="F:protein dimerization activity"/>
    <property type="evidence" value="ECO:0007669"/>
    <property type="project" value="InterPro"/>
</dbReference>
<evidence type="ECO:0000256" key="6">
    <source>
        <dbReference type="ARBA" id="ARBA00022695"/>
    </source>
</evidence>
<dbReference type="AlphaFoldDB" id="A0A449A8T2"/>
<dbReference type="CDD" id="cd06928">
    <property type="entry name" value="RNAP_alpha_NTD"/>
    <property type="match status" value="1"/>
</dbReference>
<evidence type="ECO:0000256" key="11">
    <source>
        <dbReference type="HAMAP-Rule" id="MF_00059"/>
    </source>
</evidence>
<dbReference type="NCBIfam" id="NF003519">
    <property type="entry name" value="PRK05182.2-5"/>
    <property type="match status" value="1"/>
</dbReference>
<evidence type="ECO:0000313" key="14">
    <source>
        <dbReference type="Proteomes" id="UP000290942"/>
    </source>
</evidence>
<dbReference type="InterPro" id="IPR011262">
    <property type="entry name" value="DNA-dir_RNA_pol_insert"/>
</dbReference>
<dbReference type="NCBIfam" id="TIGR02027">
    <property type="entry name" value="rpoA"/>
    <property type="match status" value="1"/>
</dbReference>
<dbReference type="GO" id="GO:0003677">
    <property type="term" value="F:DNA binding"/>
    <property type="evidence" value="ECO:0007669"/>
    <property type="project" value="UniProtKB-UniRule"/>
</dbReference>
<organism evidence="13 14">
    <name type="scientific">Mycoplasmopsis bovigenitalium</name>
    <dbReference type="NCBI Taxonomy" id="2112"/>
    <lineage>
        <taxon>Bacteria</taxon>
        <taxon>Bacillati</taxon>
        <taxon>Mycoplasmatota</taxon>
        <taxon>Mycoplasmoidales</taxon>
        <taxon>Metamycoplasmataceae</taxon>
        <taxon>Mycoplasmopsis</taxon>
    </lineage>
</organism>
<keyword evidence="4 11" id="KW-0240">DNA-directed RNA polymerase</keyword>